<evidence type="ECO:0000313" key="8">
    <source>
        <dbReference type="EMBL" id="GAA1531815.1"/>
    </source>
</evidence>
<protein>
    <submittedName>
        <fullName evidence="8">SigE family RNA polymerase sigma factor</fullName>
    </submittedName>
</protein>
<dbReference type="InterPro" id="IPR013249">
    <property type="entry name" value="RNA_pol_sigma70_r4_t2"/>
</dbReference>
<dbReference type="InterPro" id="IPR013325">
    <property type="entry name" value="RNA_pol_sigma_r2"/>
</dbReference>
<accession>A0ABN2B3V7</accession>
<dbReference type="EMBL" id="BAAAQD010000012">
    <property type="protein sequence ID" value="GAA1531815.1"/>
    <property type="molecule type" value="Genomic_DNA"/>
</dbReference>
<dbReference type="Pfam" id="PF08281">
    <property type="entry name" value="Sigma70_r4_2"/>
    <property type="match status" value="1"/>
</dbReference>
<keyword evidence="2" id="KW-0805">Transcription regulation</keyword>
<evidence type="ECO:0000259" key="6">
    <source>
        <dbReference type="Pfam" id="PF04542"/>
    </source>
</evidence>
<dbReference type="InterPro" id="IPR014284">
    <property type="entry name" value="RNA_pol_sigma-70_dom"/>
</dbReference>
<keyword evidence="9" id="KW-1185">Reference proteome</keyword>
<evidence type="ECO:0000256" key="1">
    <source>
        <dbReference type="ARBA" id="ARBA00010641"/>
    </source>
</evidence>
<dbReference type="Proteomes" id="UP001501470">
    <property type="component" value="Unassembled WGS sequence"/>
</dbReference>
<dbReference type="InterPro" id="IPR036388">
    <property type="entry name" value="WH-like_DNA-bd_sf"/>
</dbReference>
<evidence type="ECO:0000256" key="4">
    <source>
        <dbReference type="ARBA" id="ARBA00023125"/>
    </source>
</evidence>
<gene>
    <name evidence="8" type="ORF">GCM10009827_056930</name>
</gene>
<dbReference type="SUPFAM" id="SSF88659">
    <property type="entry name" value="Sigma3 and sigma4 domains of RNA polymerase sigma factors"/>
    <property type="match status" value="1"/>
</dbReference>
<comment type="caution">
    <text evidence="8">The sequence shown here is derived from an EMBL/GenBank/DDBJ whole genome shotgun (WGS) entry which is preliminary data.</text>
</comment>
<dbReference type="Gene3D" id="1.10.10.10">
    <property type="entry name" value="Winged helix-like DNA-binding domain superfamily/Winged helix DNA-binding domain"/>
    <property type="match status" value="1"/>
</dbReference>
<evidence type="ECO:0000313" key="9">
    <source>
        <dbReference type="Proteomes" id="UP001501470"/>
    </source>
</evidence>
<evidence type="ECO:0000256" key="2">
    <source>
        <dbReference type="ARBA" id="ARBA00023015"/>
    </source>
</evidence>
<feature type="domain" description="RNA polymerase sigma factor 70 region 4 type 2" evidence="7">
    <location>
        <begin position="98"/>
        <end position="149"/>
    </location>
</feature>
<dbReference type="InterPro" id="IPR014325">
    <property type="entry name" value="RNA_pol_sigma-E_actinobac"/>
</dbReference>
<dbReference type="CDD" id="cd06171">
    <property type="entry name" value="Sigma70_r4"/>
    <property type="match status" value="1"/>
</dbReference>
<dbReference type="RefSeq" id="WP_344505270.1">
    <property type="nucleotide sequence ID" value="NZ_BAAAQD010000012.1"/>
</dbReference>
<evidence type="ECO:0000256" key="5">
    <source>
        <dbReference type="ARBA" id="ARBA00023163"/>
    </source>
</evidence>
<keyword evidence="4" id="KW-0238">DNA-binding</keyword>
<dbReference type="InterPro" id="IPR039425">
    <property type="entry name" value="RNA_pol_sigma-70-like"/>
</dbReference>
<sequence length="168" mass="19327">MDDFEEFVRAAWPGLLRSAWLLTGDWHRAEDLVQTVLARVYGRWKRVRDDAPQAYLRRMMVTTYLNWWRRRWRGEVAFDVLPEHPSGDPYSGSDLRISLAEMLASLPRRQRAVLMLRFHADLTEAQTAQAMGISVGTVKSYTARALDRLRARPELVSLVTPASEEASP</sequence>
<dbReference type="InterPro" id="IPR007627">
    <property type="entry name" value="RNA_pol_sigma70_r2"/>
</dbReference>
<evidence type="ECO:0000259" key="7">
    <source>
        <dbReference type="Pfam" id="PF08281"/>
    </source>
</evidence>
<dbReference type="PANTHER" id="PTHR43133:SF50">
    <property type="entry name" value="ECF RNA POLYMERASE SIGMA FACTOR SIGM"/>
    <property type="match status" value="1"/>
</dbReference>
<reference evidence="8 9" key="1">
    <citation type="journal article" date="2019" name="Int. J. Syst. Evol. Microbiol.">
        <title>The Global Catalogue of Microorganisms (GCM) 10K type strain sequencing project: providing services to taxonomists for standard genome sequencing and annotation.</title>
        <authorList>
            <consortium name="The Broad Institute Genomics Platform"/>
            <consortium name="The Broad Institute Genome Sequencing Center for Infectious Disease"/>
            <person name="Wu L."/>
            <person name="Ma J."/>
        </authorList>
    </citation>
    <scope>NUCLEOTIDE SEQUENCE [LARGE SCALE GENOMIC DNA]</scope>
    <source>
        <strain evidence="8 9">JCM 15933</strain>
    </source>
</reference>
<keyword evidence="3" id="KW-0731">Sigma factor</keyword>
<dbReference type="Gene3D" id="1.10.1740.10">
    <property type="match status" value="1"/>
</dbReference>
<feature type="domain" description="RNA polymerase sigma-70 region 2" evidence="6">
    <location>
        <begin position="13"/>
        <end position="73"/>
    </location>
</feature>
<dbReference type="NCBIfam" id="TIGR02983">
    <property type="entry name" value="SigE-fam_strep"/>
    <property type="match status" value="1"/>
</dbReference>
<dbReference type="PANTHER" id="PTHR43133">
    <property type="entry name" value="RNA POLYMERASE ECF-TYPE SIGMA FACTO"/>
    <property type="match status" value="1"/>
</dbReference>
<evidence type="ECO:0000256" key="3">
    <source>
        <dbReference type="ARBA" id="ARBA00023082"/>
    </source>
</evidence>
<dbReference type="NCBIfam" id="TIGR02937">
    <property type="entry name" value="sigma70-ECF"/>
    <property type="match status" value="1"/>
</dbReference>
<dbReference type="InterPro" id="IPR013324">
    <property type="entry name" value="RNA_pol_sigma_r3/r4-like"/>
</dbReference>
<proteinExistence type="inferred from homology"/>
<organism evidence="8 9">
    <name type="scientific">Dactylosporangium maewongense</name>
    <dbReference type="NCBI Taxonomy" id="634393"/>
    <lineage>
        <taxon>Bacteria</taxon>
        <taxon>Bacillati</taxon>
        <taxon>Actinomycetota</taxon>
        <taxon>Actinomycetes</taxon>
        <taxon>Micromonosporales</taxon>
        <taxon>Micromonosporaceae</taxon>
        <taxon>Dactylosporangium</taxon>
    </lineage>
</organism>
<name>A0ABN2B3V7_9ACTN</name>
<dbReference type="Pfam" id="PF04542">
    <property type="entry name" value="Sigma70_r2"/>
    <property type="match status" value="1"/>
</dbReference>
<keyword evidence="5" id="KW-0804">Transcription</keyword>
<comment type="similarity">
    <text evidence="1">Belongs to the sigma-70 factor family. ECF subfamily.</text>
</comment>
<dbReference type="SUPFAM" id="SSF88946">
    <property type="entry name" value="Sigma2 domain of RNA polymerase sigma factors"/>
    <property type="match status" value="1"/>
</dbReference>